<evidence type="ECO:0000313" key="3">
    <source>
        <dbReference type="Proteomes" id="UP000582643"/>
    </source>
</evidence>
<name>A0A7W7U386_9ACTN</name>
<dbReference type="RefSeq" id="WP_184931830.1">
    <property type="nucleotide sequence ID" value="NZ_JACHJY010000007.1"/>
</dbReference>
<accession>A0A7W7U386</accession>
<dbReference type="InterPro" id="IPR011990">
    <property type="entry name" value="TPR-like_helical_dom_sf"/>
</dbReference>
<feature type="repeat" description="TPR" evidence="1">
    <location>
        <begin position="199"/>
        <end position="232"/>
    </location>
</feature>
<gene>
    <name evidence="2" type="ORF">GGE06_005135</name>
</gene>
<organism evidence="2 3">
    <name type="scientific">Streptomyces nymphaeiformis</name>
    <dbReference type="NCBI Taxonomy" id="2663842"/>
    <lineage>
        <taxon>Bacteria</taxon>
        <taxon>Bacillati</taxon>
        <taxon>Actinomycetota</taxon>
        <taxon>Actinomycetes</taxon>
        <taxon>Kitasatosporales</taxon>
        <taxon>Streptomycetaceae</taxon>
        <taxon>Streptomyces</taxon>
    </lineage>
</organism>
<dbReference type="PROSITE" id="PS50005">
    <property type="entry name" value="TPR"/>
    <property type="match status" value="1"/>
</dbReference>
<protein>
    <submittedName>
        <fullName evidence="2">Tetratricopeptide (TPR) repeat protein</fullName>
    </submittedName>
</protein>
<dbReference type="Gene3D" id="1.25.40.10">
    <property type="entry name" value="Tetratricopeptide repeat domain"/>
    <property type="match status" value="1"/>
</dbReference>
<sequence length="785" mass="90419">MVTTGKDGAPLAERLACLALLLLFFISLRRAMLASSAYKPGPVAVRKLTASTAASKERLEDLTAQLRKQLSETNLYPPTTLPADAPGENFLDLLGDVDVDPKKLGTSLLRLFSRLRPKISYTVAGVLRERPQDPRFGVTVTVTSYALGGSRTETLWETTWEQAVDAAAYLVMATLVPVTRASRTPPWREWRGRNLKPELFAAYQKAKQFSQDRRFDEALDRYYAALRLDPTNLFLRSQLASTQEKMWLHLDALETYYGALLLDGLNSKQRDKRLARPAWKRIRLRYRWWHSGLLTVRYRYAVVLGMSERTAEQWCRGDTSECPRRARVRQEIREMMTPALIDRYWRTLVGKYPPIPGPLRPIAAGEAKGWLKAQLNRRNEQVVRVIFQLACSEELRQLAKDYPWGVRLWIFRPHHKQNLTGPSLRINRDVWAPLRLAWADHGTSMVPDSAKKMAWPTVPEDLERKIKGARFWWHWPWTPWQDSYNAACTYAVAMQGHLPGNLNREDLARKAVGQLENAARSRQRDFLSIKRSWLLIEDPDLEELRQEDCFIHFERKAYPHFAPDHHRPNRPMYTEITAYDQQLLVGCAHVMEHTWRMRRSPSGVEKYVLREWLVNEKRVWECVYRITADRGRNWPDRENLLQVIQNTSDPALLAKYDLPSQLPELDDLLDDAAWSNPGNAKGYIERKKEAIVRRFEGISSDVSEDSLYSPIHLSGQWISAMRRDGAFMQTVDESAVQRLCAGFEAAWMAVSEELDPDEADYALTAALLDLPEPTHWKTGRMADGS</sequence>
<dbReference type="Proteomes" id="UP000582643">
    <property type="component" value="Unassembled WGS sequence"/>
</dbReference>
<dbReference type="InterPro" id="IPR019734">
    <property type="entry name" value="TPR_rpt"/>
</dbReference>
<evidence type="ECO:0000313" key="2">
    <source>
        <dbReference type="EMBL" id="MBB4984189.1"/>
    </source>
</evidence>
<dbReference type="SUPFAM" id="SSF48452">
    <property type="entry name" value="TPR-like"/>
    <property type="match status" value="1"/>
</dbReference>
<proteinExistence type="predicted"/>
<dbReference type="AlphaFoldDB" id="A0A7W7U386"/>
<keyword evidence="3" id="KW-1185">Reference proteome</keyword>
<dbReference type="EMBL" id="JACHJY010000007">
    <property type="protein sequence ID" value="MBB4984189.1"/>
    <property type="molecule type" value="Genomic_DNA"/>
</dbReference>
<evidence type="ECO:0000256" key="1">
    <source>
        <dbReference type="PROSITE-ProRule" id="PRU00339"/>
    </source>
</evidence>
<reference evidence="2 3" key="1">
    <citation type="submission" date="2020-08" db="EMBL/GenBank/DDBJ databases">
        <title>Genomic Encyclopedia of Type Strains, Phase III (KMG-III): the genomes of soil and plant-associated and newly described type strains.</title>
        <authorList>
            <person name="Whitman W."/>
        </authorList>
    </citation>
    <scope>NUCLEOTIDE SEQUENCE [LARGE SCALE GENOMIC DNA]</scope>
    <source>
        <strain evidence="2 3">SFB5A</strain>
    </source>
</reference>
<comment type="caution">
    <text evidence="2">The sequence shown here is derived from an EMBL/GenBank/DDBJ whole genome shotgun (WGS) entry which is preliminary data.</text>
</comment>
<keyword evidence="1" id="KW-0802">TPR repeat</keyword>